<name>J2JX28_9ACTN</name>
<evidence type="ECO:0000313" key="4">
    <source>
        <dbReference type="Proteomes" id="UP000009036"/>
    </source>
</evidence>
<accession>J2JX28</accession>
<evidence type="ECO:0000313" key="2">
    <source>
        <dbReference type="EMBL" id="EJJ04958.1"/>
    </source>
</evidence>
<organism evidence="2">
    <name type="scientific">Streptomyces auratus AGR0001</name>
    <dbReference type="NCBI Taxonomy" id="1160718"/>
    <lineage>
        <taxon>Bacteria</taxon>
        <taxon>Bacillati</taxon>
        <taxon>Actinomycetota</taxon>
        <taxon>Actinomycetes</taxon>
        <taxon>Kitasatosporales</taxon>
        <taxon>Streptomycetaceae</taxon>
        <taxon>Streptomyces</taxon>
    </lineage>
</organism>
<dbReference type="Gene3D" id="3.30.1540.10">
    <property type="entry name" value="formyl-coa transferase, domain 3"/>
    <property type="match status" value="1"/>
</dbReference>
<proteinExistence type="predicted"/>
<dbReference type="STRING" id="1160718.SU9_21772"/>
<keyword evidence="1 3" id="KW-0808">Transferase</keyword>
<dbReference type="OrthoDB" id="9797653at2"/>
<dbReference type="PATRIC" id="fig|1160718.3.peg.4407"/>
<dbReference type="SUPFAM" id="SSF89796">
    <property type="entry name" value="CoA-transferase family III (CaiB/BaiF)"/>
    <property type="match status" value="1"/>
</dbReference>
<dbReference type="EMBL" id="CP072931">
    <property type="protein sequence ID" value="QTZ91724.1"/>
    <property type="molecule type" value="Genomic_DNA"/>
</dbReference>
<dbReference type="InterPro" id="IPR003673">
    <property type="entry name" value="CoA-Trfase_fam_III"/>
</dbReference>
<dbReference type="KEGG" id="sauh:SU9_009715"/>
<dbReference type="Proteomes" id="UP000009036">
    <property type="component" value="Chromosome"/>
</dbReference>
<dbReference type="InterPro" id="IPR050483">
    <property type="entry name" value="CoA-transferase_III_domain"/>
</dbReference>
<evidence type="ECO:0000313" key="3">
    <source>
        <dbReference type="EMBL" id="QTZ91724.1"/>
    </source>
</evidence>
<dbReference type="HOGENOM" id="CLU_033975_0_0_11"/>
<evidence type="ECO:0000256" key="1">
    <source>
        <dbReference type="ARBA" id="ARBA00022679"/>
    </source>
</evidence>
<dbReference type="Pfam" id="PF02515">
    <property type="entry name" value="CoA_transf_3"/>
    <property type="match status" value="1"/>
</dbReference>
<dbReference type="Gene3D" id="3.40.50.10540">
    <property type="entry name" value="Crotonobetainyl-coa:carnitine coa-transferase, domain 1"/>
    <property type="match status" value="1"/>
</dbReference>
<protein>
    <submittedName>
        <fullName evidence="3">CoA transferase</fullName>
    </submittedName>
    <submittedName>
        <fullName evidence="2">L-carnitine dehydratase/bile acid-inducible protein F</fullName>
    </submittedName>
</protein>
<reference evidence="2" key="1">
    <citation type="journal article" date="2012" name="J. Bacteriol.">
        <title>Genome Sequence of Streptomyces auratus Strain AGR0001, a Phoslactomycin-Producing Actinomycete.</title>
        <authorList>
            <person name="Han X."/>
            <person name="Li M."/>
            <person name="Ding Z."/>
            <person name="Zhao J."/>
            <person name="Ji K."/>
            <person name="Wen M."/>
            <person name="Lu T."/>
        </authorList>
    </citation>
    <scope>NUCLEOTIDE SEQUENCE [LARGE SCALE GENOMIC DNA]</scope>
    <source>
        <strain evidence="2">AGR0001</strain>
    </source>
</reference>
<keyword evidence="4" id="KW-1185">Reference proteome</keyword>
<gene>
    <name evidence="3" type="ORF">SU9_009715</name>
    <name evidence="2" type="ORF">SU9_21772</name>
</gene>
<dbReference type="GO" id="GO:0008410">
    <property type="term" value="F:CoA-transferase activity"/>
    <property type="evidence" value="ECO:0007669"/>
    <property type="project" value="TreeGrafter"/>
</dbReference>
<dbReference type="EMBL" id="AJGV01000128">
    <property type="protein sequence ID" value="EJJ04958.1"/>
    <property type="molecule type" value="Genomic_DNA"/>
</dbReference>
<dbReference type="PANTHER" id="PTHR48207">
    <property type="entry name" value="SUCCINATE--HYDROXYMETHYLGLUTARATE COA-TRANSFERASE"/>
    <property type="match status" value="1"/>
</dbReference>
<sequence>MHFAPHPEPWLVHDGTLTGLKVLDLSRILSGPFCTMMLADLGADVIKVEDPVSGDDTRVWGPPFQGEDAAYFHSVNRNKRGIAVDLKDQECRGLIHELAATADVIVENFRPGTAARLGLGYEDVRAGNPGVVYASISGYGQTGPYRREPGYDAIAQAVSGVMSVTGEPGGPPVRFGVSPADLAAGMWAALGILAALRSRERTGRGEWVDVSLLDGQVAWLSYVAAGYFASGDVPQRYGSAHPAIVPYQAFPTADGHLMVAAGNDGLWRRFAAAIGLAALADDPRFATNPDRVRHRGELLPLIERALAARGAQEWAARLTEAGIPVGPINTVDQALRHPQVIARGMVTEIEHPDAGTLRTLASPLKLSEHPAAVRTPPPRHGEHTAQVLTALGAGPGQLAGLRARKAAK</sequence>
<dbReference type="AlphaFoldDB" id="J2JX28"/>
<reference evidence="3" key="2">
    <citation type="submission" date="2021-04" db="EMBL/GenBank/DDBJ databases">
        <authorList>
            <person name="Wen M.-L."/>
            <person name="Han X.-L."/>
            <person name="Xiong J."/>
        </authorList>
    </citation>
    <scope>NUCLEOTIDE SEQUENCE</scope>
    <source>
        <strain evidence="3">AGR0001</strain>
    </source>
</reference>
<dbReference type="RefSeq" id="WP_006605872.1">
    <property type="nucleotide sequence ID" value="NZ_CP072931.1"/>
</dbReference>
<dbReference type="InterPro" id="IPR044855">
    <property type="entry name" value="CoA-Trfase_III_dom3_sf"/>
</dbReference>
<dbReference type="InterPro" id="IPR023606">
    <property type="entry name" value="CoA-Trfase_III_dom_1_sf"/>
</dbReference>
<dbReference type="PANTHER" id="PTHR48207:SF3">
    <property type="entry name" value="SUCCINATE--HYDROXYMETHYLGLUTARATE COA-TRANSFERASE"/>
    <property type="match status" value="1"/>
</dbReference>
<dbReference type="eggNOG" id="COG1804">
    <property type="taxonomic scope" value="Bacteria"/>
</dbReference>